<evidence type="ECO:0000313" key="3">
    <source>
        <dbReference type="Proteomes" id="UP000001940"/>
    </source>
</evidence>
<keyword evidence="1" id="KW-0732">Signal</keyword>
<protein>
    <submittedName>
        <fullName evidence="2">Uncharacterized protein</fullName>
    </submittedName>
</protein>
<dbReference type="WormBase" id="Y38A10A.2">
    <property type="protein sequence ID" value="CE45075"/>
    <property type="gene ID" value="WBGene00021389"/>
</dbReference>
<evidence type="ECO:0000313" key="4">
    <source>
        <dbReference type="WormBase" id="Y38A10A.2"/>
    </source>
</evidence>
<dbReference type="Pfam" id="PF02995">
    <property type="entry name" value="DUF229"/>
    <property type="match status" value="2"/>
</dbReference>
<dbReference type="Bgee" id="WBGene00021389">
    <property type="expression patterns" value="Expressed in embryo and 3 other cell types or tissues"/>
</dbReference>
<dbReference type="UCSC" id="Y38A10A.2">
    <property type="organism name" value="c. elegans"/>
</dbReference>
<dbReference type="PANTHER" id="PTHR10974">
    <property type="entry name" value="FI08016P-RELATED"/>
    <property type="match status" value="1"/>
</dbReference>
<gene>
    <name evidence="2" type="ORF">CELE_Y38A10A.2</name>
    <name evidence="2 4" type="ORF">Y38A10A.2</name>
</gene>
<proteinExistence type="evidence at protein level"/>
<dbReference type="RefSeq" id="NP_504570.2">
    <property type="nucleotide sequence ID" value="NM_072169.3"/>
</dbReference>
<dbReference type="OrthoDB" id="413313at2759"/>
<evidence type="ECO:0007829" key="5">
    <source>
        <dbReference type="PeptideAtlas" id="Q9UAX6"/>
    </source>
</evidence>
<dbReference type="EMBL" id="BX284605">
    <property type="protein sequence ID" value="CCD69633.1"/>
    <property type="molecule type" value="Genomic_DNA"/>
</dbReference>
<dbReference type="InParanoid" id="Q9UAX6"/>
<dbReference type="OMA" id="WHHARIS"/>
<dbReference type="eggNOG" id="ENOG502TH9C">
    <property type="taxonomic scope" value="Eukaryota"/>
</dbReference>
<evidence type="ECO:0000313" key="2">
    <source>
        <dbReference type="EMBL" id="CCD69633.1"/>
    </source>
</evidence>
<dbReference type="HOGENOM" id="CLU_550109_0_0_1"/>
<organism evidence="2 3">
    <name type="scientific">Caenorhabditis elegans</name>
    <dbReference type="NCBI Taxonomy" id="6239"/>
    <lineage>
        <taxon>Eukaryota</taxon>
        <taxon>Metazoa</taxon>
        <taxon>Ecdysozoa</taxon>
        <taxon>Nematoda</taxon>
        <taxon>Chromadorea</taxon>
        <taxon>Rhabditida</taxon>
        <taxon>Rhabditina</taxon>
        <taxon>Rhabditomorpha</taxon>
        <taxon>Rhabditoidea</taxon>
        <taxon>Rhabditidae</taxon>
        <taxon>Peloderinae</taxon>
        <taxon>Caenorhabditis</taxon>
    </lineage>
</organism>
<dbReference type="GeneID" id="178994"/>
<dbReference type="PANTHER" id="PTHR10974:SF4">
    <property type="entry name" value="PROTEIN CBG09258"/>
    <property type="match status" value="1"/>
</dbReference>
<keyword evidence="3" id="KW-1185">Reference proteome</keyword>
<dbReference type="InterPro" id="IPR004245">
    <property type="entry name" value="DUF229"/>
</dbReference>
<dbReference type="KEGG" id="cel:CELE_Y38A10A.2"/>
<accession>Q9UAX6</accession>
<name>Q9UAX6_CAEEL</name>
<keyword evidence="5" id="KW-1267">Proteomics identification</keyword>
<dbReference type="AlphaFoldDB" id="Q9UAX6"/>
<dbReference type="Proteomes" id="UP000001940">
    <property type="component" value="Chromosome V"/>
</dbReference>
<dbReference type="FunCoup" id="Q9UAX6">
    <property type="interactions" value="450"/>
</dbReference>
<feature type="chain" id="PRO_5004334089" evidence="1">
    <location>
        <begin position="17"/>
        <end position="599"/>
    </location>
</feature>
<feature type="signal peptide" evidence="1">
    <location>
        <begin position="1"/>
        <end position="16"/>
    </location>
</feature>
<dbReference type="PeptideAtlas" id="Q9UAX6"/>
<reference evidence="2 3" key="1">
    <citation type="journal article" date="1998" name="Science">
        <title>Genome sequence of the nematode C. elegans: a platform for investigating biology.</title>
        <authorList>
            <consortium name="The C. elegans sequencing consortium"/>
            <person name="Sulson J.E."/>
            <person name="Waterston R."/>
        </authorList>
    </citation>
    <scope>NUCLEOTIDE SEQUENCE [LARGE SCALE GENOMIC DNA]</scope>
    <source>
        <strain evidence="2 3">Bristol N2</strain>
    </source>
</reference>
<dbReference type="CTD" id="178994"/>
<sequence>MIQAVLLLASVLGASVYYWQHNKEWSYVQTLDDIDRGDVILPNYNAHPILYNECTWPILDPYEPDILKYIKKRNRRLACRSSPDVEVEWLDSKIQITLKSANVMSCVASDLSGFSANEDVFVSPAIKLEADFPLEIPYTNFAVECEQNGKRIYRKSFYNYKKDQAEKPVEAMESTPTSPSIAVLYLRSMSHSQLQREFPKTVKASRKFGFYDFAMFNKISDNITDIVNGTFWHKDVRHTVGEYMKNERFCKVFSNTNLSGVPSDYDISNWAHSLKSDSCSDDDSVSERLIEQWAQFSIHNTDHCYLSHIFVNNTIWSKSLDDTLSSVMNQFQLNEVFKNTLVVVVSAEGIPVGTFGNSYTGKVEERNPILLAHIPDKVKKLYSDHVFHLESNQNRLITHLEVFDLLTSFSRLSKNQVIVPVLDDFMDWKRKHVRGISPWQTLIPRNRTCYHVPIADEFCLCMDRKMDIEREYNQTFAIAQRLYDKMESDILSNYSCMHETTWIEERNYTSVYNLNEKVLNGTEEYIEFLIFGVRAFPKKINRLGNFFVNVLGMFKHNFNDDYNFERAYPYVSDTLKSGCLAGYLEKFCEMCHGARFLTS</sequence>
<evidence type="ECO:0000256" key="1">
    <source>
        <dbReference type="SAM" id="SignalP"/>
    </source>
</evidence>
<dbReference type="AGR" id="WB:WBGene00021389"/>
<dbReference type="PhylomeDB" id="Q9UAX6"/>
<dbReference type="STRING" id="6239.Y38A10A.2.1"/>
<dbReference type="PaxDb" id="6239-Y38A10A.2"/>